<feature type="domain" description="Secretion system C-terminal sorting" evidence="2">
    <location>
        <begin position="62"/>
        <end position="134"/>
    </location>
</feature>
<reference evidence="3 4" key="1">
    <citation type="journal article" date="2022" name="Int. J. Syst. Evol. Microbiol.">
        <title>Flavobacterium ammonificans sp. nov. and Flavobacterium ammoniigenes sp. nov., ammonifying bacteria isolated from surface river water.</title>
        <authorList>
            <person name="Watanabe K."/>
            <person name="Kitamura T."/>
            <person name="Ogata Y."/>
            <person name="Shindo C."/>
            <person name="Suda W."/>
        </authorList>
    </citation>
    <scope>NUCLEOTIDE SEQUENCE [LARGE SCALE GENOMIC DNA]</scope>
    <source>
        <strain evidence="3 4">GENT11</strain>
    </source>
</reference>
<keyword evidence="4" id="KW-1185">Reference proteome</keyword>
<evidence type="ECO:0000313" key="3">
    <source>
        <dbReference type="EMBL" id="BDB53212.1"/>
    </source>
</evidence>
<organism evidence="3 4">
    <name type="scientific">Flavobacterium ammonificans</name>
    <dbReference type="NCBI Taxonomy" id="1751056"/>
    <lineage>
        <taxon>Bacteria</taxon>
        <taxon>Pseudomonadati</taxon>
        <taxon>Bacteroidota</taxon>
        <taxon>Flavobacteriia</taxon>
        <taxon>Flavobacteriales</taxon>
        <taxon>Flavobacteriaceae</taxon>
        <taxon>Flavobacterium</taxon>
    </lineage>
</organism>
<dbReference type="Pfam" id="PF18962">
    <property type="entry name" value="Por_Secre_tail"/>
    <property type="match status" value="1"/>
</dbReference>
<sequence>MIAAQGGSNLFHKGVIIHQSIGQQSVFGNYSTPKAFLGQGFIQSLVMNSKKSFETNNVLTKVYPNPFVDQIQFEFSQPVSGFISVSIFDMLGRLVYSVKKETSNNQLLLENLGFAQNQYIITLVSQNYKYSTQIIKTK</sequence>
<dbReference type="EMBL" id="AP025183">
    <property type="protein sequence ID" value="BDB53212.1"/>
    <property type="molecule type" value="Genomic_DNA"/>
</dbReference>
<evidence type="ECO:0000256" key="1">
    <source>
        <dbReference type="ARBA" id="ARBA00022729"/>
    </source>
</evidence>
<evidence type="ECO:0000313" key="4">
    <source>
        <dbReference type="Proteomes" id="UP001319865"/>
    </source>
</evidence>
<gene>
    <name evidence="3" type="ORF">GENT11_15240</name>
</gene>
<evidence type="ECO:0000259" key="2">
    <source>
        <dbReference type="Pfam" id="PF18962"/>
    </source>
</evidence>
<accession>A0ABN6KVM4</accession>
<protein>
    <recommendedName>
        <fullName evidence="2">Secretion system C-terminal sorting domain-containing protein</fullName>
    </recommendedName>
</protein>
<dbReference type="NCBIfam" id="TIGR04183">
    <property type="entry name" value="Por_Secre_tail"/>
    <property type="match status" value="1"/>
</dbReference>
<keyword evidence="1" id="KW-0732">Signal</keyword>
<dbReference type="InterPro" id="IPR026444">
    <property type="entry name" value="Secre_tail"/>
</dbReference>
<reference evidence="3 4" key="2">
    <citation type="journal article" date="2022" name="Microorganisms">
        <title>Complete Genome Sequences of Two Flavobacterium ammonificans Strains and a Flavobacterium ammoniigenes Strain of Ammonifying Bacterioplankton Isolated from Surface River Water.</title>
        <authorList>
            <person name="Suda W."/>
            <person name="Ogata Y."/>
            <person name="Shindo C."/>
            <person name="Watanabe K."/>
        </authorList>
    </citation>
    <scope>NUCLEOTIDE SEQUENCE [LARGE SCALE GENOMIC DNA]</scope>
    <source>
        <strain evidence="3 4">GENT11</strain>
    </source>
</reference>
<proteinExistence type="predicted"/>
<dbReference type="Proteomes" id="UP001319865">
    <property type="component" value="Chromosome"/>
</dbReference>
<name>A0ABN6KVM4_9FLAO</name>